<evidence type="ECO:0000313" key="3">
    <source>
        <dbReference type="EMBL" id="KAL0085109.1"/>
    </source>
</evidence>
<dbReference type="Proteomes" id="UP001448207">
    <property type="component" value="Unassembled WGS sequence"/>
</dbReference>
<keyword evidence="4" id="KW-1185">Reference proteome</keyword>
<feature type="transmembrane region" description="Helical" evidence="2">
    <location>
        <begin position="91"/>
        <end position="108"/>
    </location>
</feature>
<protein>
    <recommendedName>
        <fullName evidence="5">Vacuole protein</fullName>
    </recommendedName>
</protein>
<feature type="transmembrane region" description="Helical" evidence="2">
    <location>
        <begin position="47"/>
        <end position="71"/>
    </location>
</feature>
<sequence length="505" mass="58647">MAGEFKRESLFQKGPKWKREHVADYKFDFVDVDEFHDPGWWMAFKFIILYFSIAMSTLVYCAELWTAGILLIYDKWSLSTQPLIRFEISKWIYVGCIILSFLLLAWEIRKARNIIRSRNISYAATNVMASRFYSMKSYSHFCLFQTIHSSRKITDYMAFFVFFTLKGWKRLLFAQSPRQIIAGITVYALLKSAWTNKQNNFEFTTNWDAYGEDWSQRVALLLMSFTCILWCLSILSFVLGCFLYLPILCHIQGNLKEYCCHKIDKRISEILERQRKRRIKELERKEAAINDQNTRKNNASNLKRENLNRTATLPTLPKVDDSDLYCDKAPLFPRQNTFHSETSVPMSGSTAVNLNYQPSVYSRSDTYQASYKQHSEPATPMLSQRGYYDSDIPPVPQRAYTQPMADTCFFQNDQYQQNIIDSYSTQHTAGQAQMPNQYTSTEYSTQPGSYFEPSNYYSSIQPIESQQGRPSSTTINNAMSSSPTLHHENPYNYNSTSTGGPGRPY</sequence>
<organism evidence="3 4">
    <name type="scientific">Phycomyces blakesleeanus</name>
    <dbReference type="NCBI Taxonomy" id="4837"/>
    <lineage>
        <taxon>Eukaryota</taxon>
        <taxon>Fungi</taxon>
        <taxon>Fungi incertae sedis</taxon>
        <taxon>Mucoromycota</taxon>
        <taxon>Mucoromycotina</taxon>
        <taxon>Mucoromycetes</taxon>
        <taxon>Mucorales</taxon>
        <taxon>Phycomycetaceae</taxon>
        <taxon>Phycomyces</taxon>
    </lineage>
</organism>
<dbReference type="Pfam" id="PF16944">
    <property type="entry name" value="KCH"/>
    <property type="match status" value="1"/>
</dbReference>
<keyword evidence="2" id="KW-1133">Transmembrane helix</keyword>
<evidence type="ECO:0000313" key="4">
    <source>
        <dbReference type="Proteomes" id="UP001448207"/>
    </source>
</evidence>
<keyword evidence="2" id="KW-0472">Membrane</keyword>
<feature type="region of interest" description="Disordered" evidence="1">
    <location>
        <begin position="439"/>
        <end position="505"/>
    </location>
</feature>
<evidence type="ECO:0000256" key="2">
    <source>
        <dbReference type="SAM" id="Phobius"/>
    </source>
</evidence>
<evidence type="ECO:0008006" key="5">
    <source>
        <dbReference type="Google" id="ProtNLM"/>
    </source>
</evidence>
<dbReference type="PANTHER" id="PTHR36424">
    <property type="entry name" value="PHEROMONE-REGULATED MEMBRANE PROTEIN 6"/>
    <property type="match status" value="1"/>
</dbReference>
<feature type="compositionally biased region" description="Polar residues" evidence="1">
    <location>
        <begin position="455"/>
        <end position="484"/>
    </location>
</feature>
<comment type="caution">
    <text evidence="3">The sequence shown here is derived from an EMBL/GenBank/DDBJ whole genome shotgun (WGS) entry which is preliminary data.</text>
</comment>
<evidence type="ECO:0000256" key="1">
    <source>
        <dbReference type="SAM" id="MobiDB-lite"/>
    </source>
</evidence>
<feature type="transmembrane region" description="Helical" evidence="2">
    <location>
        <begin position="220"/>
        <end position="245"/>
    </location>
</feature>
<keyword evidence="2" id="KW-0812">Transmembrane</keyword>
<accession>A0ABR3AYB0</accession>
<reference evidence="3 4" key="1">
    <citation type="submission" date="2024-04" db="EMBL/GenBank/DDBJ databases">
        <title>Symmetric and asymmetric DNA N6-adenine methylation regulates different biological responses in Mucorales.</title>
        <authorList>
            <consortium name="Lawrence Berkeley National Laboratory"/>
            <person name="Lax C."/>
            <person name="Mondo S.J."/>
            <person name="Osorio-Concepcion M."/>
            <person name="Muszewska A."/>
            <person name="Corrochano-Luque M."/>
            <person name="Gutierrez G."/>
            <person name="Riley R."/>
            <person name="Lipzen A."/>
            <person name="Guo J."/>
            <person name="Hundley H."/>
            <person name="Amirebrahimi M."/>
            <person name="Ng V."/>
            <person name="Lorenzo-Gutierrez D."/>
            <person name="Binder U."/>
            <person name="Yang J."/>
            <person name="Song Y."/>
            <person name="Canovas D."/>
            <person name="Navarro E."/>
            <person name="Freitag M."/>
            <person name="Gabaldon T."/>
            <person name="Grigoriev I.V."/>
            <person name="Corrochano L.M."/>
            <person name="Nicolas F.E."/>
            <person name="Garre V."/>
        </authorList>
    </citation>
    <scope>NUCLEOTIDE SEQUENCE [LARGE SCALE GENOMIC DNA]</scope>
    <source>
        <strain evidence="3 4">L51</strain>
    </source>
</reference>
<name>A0ABR3AYB0_PHYBL</name>
<dbReference type="InterPro" id="IPR031606">
    <property type="entry name" value="Kch1/2"/>
</dbReference>
<feature type="compositionally biased region" description="Polar residues" evidence="1">
    <location>
        <begin position="439"/>
        <end position="448"/>
    </location>
</feature>
<proteinExistence type="predicted"/>
<dbReference type="PANTHER" id="PTHR36424:SF1">
    <property type="entry name" value="LOW AFFINITY K(+) TRANSPORTER 1-RELATED"/>
    <property type="match status" value="1"/>
</dbReference>
<dbReference type="EMBL" id="JBCLYO010000011">
    <property type="protein sequence ID" value="KAL0085109.1"/>
    <property type="molecule type" value="Genomic_DNA"/>
</dbReference>
<gene>
    <name evidence="3" type="ORF">J3Q64DRAFT_1660435</name>
</gene>